<feature type="active site" description="Proton donor" evidence="3">
    <location>
        <position position="158"/>
    </location>
</feature>
<feature type="domain" description="Flavoprotein" evidence="5">
    <location>
        <begin position="7"/>
        <end position="177"/>
    </location>
</feature>
<keyword evidence="3" id="KW-0511">Multifunctional enzyme</keyword>
<dbReference type="EC" id="6.3.2.5" evidence="3"/>
<evidence type="ECO:0000256" key="4">
    <source>
        <dbReference type="RuleBase" id="RU364078"/>
    </source>
</evidence>
<keyword evidence="3 4" id="KW-0285">Flavoprotein</keyword>
<keyword evidence="3" id="KW-0460">Magnesium</keyword>
<dbReference type="InterPro" id="IPR007085">
    <property type="entry name" value="DNA/pantothenate-metab_flavo_C"/>
</dbReference>
<keyword evidence="3 4" id="KW-0436">Ligase</keyword>
<dbReference type="NCBIfam" id="TIGR00521">
    <property type="entry name" value="coaBC_dfp"/>
    <property type="match status" value="1"/>
</dbReference>
<gene>
    <name evidence="3 7" type="primary">coaBC</name>
    <name evidence="7" type="ORF">CWS72_17165</name>
</gene>
<feature type="binding site" evidence="3">
    <location>
        <position position="278"/>
    </location>
    <ligand>
        <name>CTP</name>
        <dbReference type="ChEBI" id="CHEBI:37563"/>
    </ligand>
</feature>
<dbReference type="GO" id="GO:0015937">
    <property type="term" value="P:coenzyme A biosynthetic process"/>
    <property type="evidence" value="ECO:0007669"/>
    <property type="project" value="UniProtKB-UniRule"/>
</dbReference>
<dbReference type="PANTHER" id="PTHR14359">
    <property type="entry name" value="HOMO-OLIGOMERIC FLAVIN CONTAINING CYS DECARBOXYLASE FAMILY"/>
    <property type="match status" value="1"/>
</dbReference>
<comment type="caution">
    <text evidence="3">Lacks conserved residue(s) required for the propagation of feature annotation.</text>
</comment>
<dbReference type="EC" id="4.1.1.36" evidence="3"/>
<comment type="cofactor">
    <cofactor evidence="3">
        <name>Mg(2+)</name>
        <dbReference type="ChEBI" id="CHEBI:18420"/>
    </cofactor>
</comment>
<dbReference type="GO" id="GO:0004632">
    <property type="term" value="F:phosphopantothenate--cysteine ligase activity"/>
    <property type="evidence" value="ECO:0007669"/>
    <property type="project" value="UniProtKB-UniRule"/>
</dbReference>
<proteinExistence type="inferred from homology"/>
<dbReference type="GO" id="GO:0071513">
    <property type="term" value="C:phosphopantothenoylcysteine decarboxylase complex"/>
    <property type="evidence" value="ECO:0007669"/>
    <property type="project" value="TreeGrafter"/>
</dbReference>
<feature type="region of interest" description="Phosphopantothenoylcysteine decarboxylase" evidence="3">
    <location>
        <begin position="1"/>
        <end position="190"/>
    </location>
</feature>
<protein>
    <recommendedName>
        <fullName evidence="3">Coenzyme A biosynthesis bifunctional protein CoaBC</fullName>
    </recommendedName>
    <alternativeName>
        <fullName evidence="3">DNA/pantothenate metabolism flavoprotein</fullName>
    </alternativeName>
    <alternativeName>
        <fullName evidence="3">Phosphopantothenoylcysteine synthetase/decarboxylase</fullName>
        <shortName evidence="3">PPCS-PPCDC</shortName>
    </alternativeName>
    <domain>
        <recommendedName>
            <fullName evidence="3">Phosphopantothenoylcysteine decarboxylase</fullName>
            <shortName evidence="3">PPC decarboxylase</shortName>
            <shortName evidence="3">PPC-DC</shortName>
            <ecNumber evidence="3">4.1.1.36</ecNumber>
        </recommendedName>
        <alternativeName>
            <fullName evidence="3">CoaC</fullName>
        </alternativeName>
    </domain>
    <domain>
        <recommendedName>
            <fullName evidence="3">Phosphopantothenate--cysteine ligase</fullName>
            <ecNumber evidence="3">6.3.2.5</ecNumber>
        </recommendedName>
        <alternativeName>
            <fullName evidence="3">CoaB</fullName>
        </alternativeName>
        <alternativeName>
            <fullName evidence="3">Phosphopantothenoylcysteine synthetase</fullName>
            <shortName evidence="3">PPC synthetase</shortName>
            <shortName evidence="3">PPC-S</shortName>
        </alternativeName>
    </domain>
</protein>
<dbReference type="AlphaFoldDB" id="A0A2N3PSH7"/>
<comment type="catalytic activity">
    <reaction evidence="3 4">
        <text>(R)-4'-phosphopantothenate + L-cysteine + CTP = N-[(R)-4-phosphopantothenoyl]-L-cysteine + CMP + diphosphate + H(+)</text>
        <dbReference type="Rhea" id="RHEA:19397"/>
        <dbReference type="ChEBI" id="CHEBI:10986"/>
        <dbReference type="ChEBI" id="CHEBI:15378"/>
        <dbReference type="ChEBI" id="CHEBI:33019"/>
        <dbReference type="ChEBI" id="CHEBI:35235"/>
        <dbReference type="ChEBI" id="CHEBI:37563"/>
        <dbReference type="ChEBI" id="CHEBI:59458"/>
        <dbReference type="ChEBI" id="CHEBI:60377"/>
        <dbReference type="EC" id="6.3.2.5"/>
    </reaction>
</comment>
<dbReference type="InterPro" id="IPR035929">
    <property type="entry name" value="CoaB-like_sf"/>
</dbReference>
<dbReference type="OrthoDB" id="9802554at2"/>
<feature type="binding site" evidence="3">
    <location>
        <position position="326"/>
    </location>
    <ligand>
        <name>CTP</name>
        <dbReference type="ChEBI" id="CHEBI:37563"/>
    </ligand>
</feature>
<keyword evidence="8" id="KW-1185">Reference proteome</keyword>
<organism evidence="7 8">
    <name type="scientific">Telmatospirillum siberiense</name>
    <dbReference type="NCBI Taxonomy" id="382514"/>
    <lineage>
        <taxon>Bacteria</taxon>
        <taxon>Pseudomonadati</taxon>
        <taxon>Pseudomonadota</taxon>
        <taxon>Alphaproteobacteria</taxon>
        <taxon>Rhodospirillales</taxon>
        <taxon>Rhodospirillaceae</taxon>
        <taxon>Telmatospirillum</taxon>
    </lineage>
</organism>
<evidence type="ECO:0000313" key="8">
    <source>
        <dbReference type="Proteomes" id="UP000233293"/>
    </source>
</evidence>
<dbReference type="InterPro" id="IPR003382">
    <property type="entry name" value="Flavoprotein"/>
</dbReference>
<evidence type="ECO:0000259" key="5">
    <source>
        <dbReference type="Pfam" id="PF02441"/>
    </source>
</evidence>
<feature type="domain" description="DNA/pantothenate metabolism flavoprotein C-terminal" evidence="6">
    <location>
        <begin position="186"/>
        <end position="397"/>
    </location>
</feature>
<dbReference type="Pfam" id="PF04127">
    <property type="entry name" value="DFP"/>
    <property type="match status" value="1"/>
</dbReference>
<accession>A0A2N3PSH7</accession>
<comment type="similarity">
    <text evidence="3 4">In the N-terminal section; belongs to the HFCD (homo-oligomeric flavin containing Cys decarboxylase) superfamily.</text>
</comment>
<dbReference type="EMBL" id="PIUM01000021">
    <property type="protein sequence ID" value="PKU23360.1"/>
    <property type="molecule type" value="Genomic_DNA"/>
</dbReference>
<feature type="binding site" evidence="3">
    <location>
        <begin position="306"/>
        <end position="309"/>
    </location>
    <ligand>
        <name>CTP</name>
        <dbReference type="ChEBI" id="CHEBI:37563"/>
    </ligand>
</feature>
<evidence type="ECO:0000256" key="1">
    <source>
        <dbReference type="ARBA" id="ARBA00022793"/>
    </source>
</evidence>
<feature type="binding site" evidence="3">
    <location>
        <position position="288"/>
    </location>
    <ligand>
        <name>CTP</name>
        <dbReference type="ChEBI" id="CHEBI:37563"/>
    </ligand>
</feature>
<comment type="pathway">
    <text evidence="3 4">Cofactor biosynthesis; coenzyme A biosynthesis; CoA from (R)-pantothenate: step 2/5.</text>
</comment>
<dbReference type="Proteomes" id="UP000233293">
    <property type="component" value="Unassembled WGS sequence"/>
</dbReference>
<dbReference type="UniPathway" id="UPA00241">
    <property type="reaction ID" value="UER00353"/>
</dbReference>
<evidence type="ECO:0000313" key="7">
    <source>
        <dbReference type="EMBL" id="PKU23360.1"/>
    </source>
</evidence>
<dbReference type="Gene3D" id="3.40.50.10300">
    <property type="entry name" value="CoaB-like"/>
    <property type="match status" value="1"/>
</dbReference>
<dbReference type="GO" id="GO:0004633">
    <property type="term" value="F:phosphopantothenoylcysteine decarboxylase activity"/>
    <property type="evidence" value="ECO:0007669"/>
    <property type="project" value="UniProtKB-UniRule"/>
</dbReference>
<dbReference type="HAMAP" id="MF_02225">
    <property type="entry name" value="CoaBC"/>
    <property type="match status" value="1"/>
</dbReference>
<dbReference type="SUPFAM" id="SSF102645">
    <property type="entry name" value="CoaB-like"/>
    <property type="match status" value="1"/>
</dbReference>
<dbReference type="GO" id="GO:0046872">
    <property type="term" value="F:metal ion binding"/>
    <property type="evidence" value="ECO:0007669"/>
    <property type="project" value="UniProtKB-KW"/>
</dbReference>
<dbReference type="GO" id="GO:0015941">
    <property type="term" value="P:pantothenate catabolic process"/>
    <property type="evidence" value="ECO:0007669"/>
    <property type="project" value="InterPro"/>
</dbReference>
<keyword evidence="2 3" id="KW-0456">Lyase</keyword>
<evidence type="ECO:0000256" key="3">
    <source>
        <dbReference type="HAMAP-Rule" id="MF_02225"/>
    </source>
</evidence>
<keyword evidence="3" id="KW-0479">Metal-binding</keyword>
<sequence length="403" mass="41960">MPLAGRRVLLVIAGGIAAYKCLDLIRRLRERGVSVRCVLTKAASHFVTPMSLAALSEQPVHEDLFSLTEDYGMSHIRASRESDLLLVAPATANLIAKMAHGLADDLASTLLLASDKPILVAPAMNVVMWRHPATQDNLAILKERGVFQVGPSAGELACGEQGDGRMAEVAQIIDAIEAVLGGAGPLSGRRVLVTSGPTVEPIDPVRYIANRSSGKQGHAIAQALRELGASVTLVSGPVQIPDPDGVVVVKVETARQMLEACQAALPADLAVCAAAVADWRVAEPAAEKTKKAEGVPPPTLQMVANPDILATLAAPGPNRPKLVVGFAAETENLIAHAKAKLARKGCDLIVANDVSQGSGTFGGDDNQVHLVGPHGVEDWPALSKLAVARRLAAHLAALLGGTK</sequence>
<name>A0A2N3PSH7_9PROT</name>
<comment type="similarity">
    <text evidence="3 4">In the C-terminal section; belongs to the PPC synthetase family.</text>
</comment>
<dbReference type="SUPFAM" id="SSF52507">
    <property type="entry name" value="Homo-oligomeric flavin-containing Cys decarboxylases, HFCD"/>
    <property type="match status" value="1"/>
</dbReference>
<comment type="pathway">
    <text evidence="3 4">Cofactor biosynthesis; coenzyme A biosynthesis; CoA from (R)-pantothenate: step 3/5.</text>
</comment>
<feature type="binding site" evidence="3">
    <location>
        <position position="340"/>
    </location>
    <ligand>
        <name>CTP</name>
        <dbReference type="ChEBI" id="CHEBI:37563"/>
    </ligand>
</feature>
<dbReference type="GO" id="GO:0010181">
    <property type="term" value="F:FMN binding"/>
    <property type="evidence" value="ECO:0007669"/>
    <property type="project" value="UniProtKB-UniRule"/>
</dbReference>
<keyword evidence="3 4" id="KW-0288">FMN</keyword>
<dbReference type="Pfam" id="PF02441">
    <property type="entry name" value="Flavoprotein"/>
    <property type="match status" value="1"/>
</dbReference>
<dbReference type="PANTHER" id="PTHR14359:SF6">
    <property type="entry name" value="PHOSPHOPANTOTHENOYLCYSTEINE DECARBOXYLASE"/>
    <property type="match status" value="1"/>
</dbReference>
<comment type="function">
    <text evidence="3">Catalyzes two sequential steps in the biosynthesis of coenzyme A. In the first step cysteine is conjugated to 4'-phosphopantothenate to form 4-phosphopantothenoylcysteine. In the second step the latter compound is decarboxylated to form 4'-phosphopantotheine.</text>
</comment>
<feature type="binding site" evidence="3">
    <location>
        <position position="344"/>
    </location>
    <ligand>
        <name>CTP</name>
        <dbReference type="ChEBI" id="CHEBI:37563"/>
    </ligand>
</feature>
<dbReference type="RefSeq" id="WP_101251850.1">
    <property type="nucleotide sequence ID" value="NZ_PIUM01000021.1"/>
</dbReference>
<evidence type="ECO:0000259" key="6">
    <source>
        <dbReference type="Pfam" id="PF04127"/>
    </source>
</evidence>
<reference evidence="8" key="1">
    <citation type="submission" date="2017-12" db="EMBL/GenBank/DDBJ databases">
        <title>Draft genome sequence of Telmatospirillum siberiense 26-4b1T, an acidotolerant peatland alphaproteobacterium potentially involved in sulfur cycling.</title>
        <authorList>
            <person name="Hausmann B."/>
            <person name="Pjevac P."/>
            <person name="Schreck K."/>
            <person name="Herbold C.W."/>
            <person name="Daims H."/>
            <person name="Wagner M."/>
            <person name="Pester M."/>
            <person name="Loy A."/>
        </authorList>
    </citation>
    <scope>NUCLEOTIDE SEQUENCE [LARGE SCALE GENOMIC DNA]</scope>
    <source>
        <strain evidence="8">26-4b1</strain>
    </source>
</reference>
<comment type="catalytic activity">
    <reaction evidence="3 4">
        <text>N-[(R)-4-phosphopantothenoyl]-L-cysteine + H(+) = (R)-4'-phosphopantetheine + CO2</text>
        <dbReference type="Rhea" id="RHEA:16793"/>
        <dbReference type="ChEBI" id="CHEBI:15378"/>
        <dbReference type="ChEBI" id="CHEBI:16526"/>
        <dbReference type="ChEBI" id="CHEBI:59458"/>
        <dbReference type="ChEBI" id="CHEBI:61723"/>
        <dbReference type="EC" id="4.1.1.36"/>
    </reaction>
</comment>
<comment type="caution">
    <text evidence="7">The sequence shown here is derived from an EMBL/GenBank/DDBJ whole genome shotgun (WGS) entry which is preliminary data.</text>
</comment>
<comment type="cofactor">
    <cofactor evidence="3">
        <name>FMN</name>
        <dbReference type="ChEBI" id="CHEBI:58210"/>
    </cofactor>
    <text evidence="3">Binds 1 FMN per subunit.</text>
</comment>
<evidence type="ECO:0000256" key="2">
    <source>
        <dbReference type="ARBA" id="ARBA00023239"/>
    </source>
</evidence>
<comment type="function">
    <text evidence="4">Catalyzes two steps in the biosynthesis of coenzyme A. In the first step cysteine is conjugated to 4'-phosphopantothenate to form 4-phosphopantothenoylcysteine, in the latter compound is decarboxylated to form 4'-phosphopantotheine.</text>
</comment>
<keyword evidence="1 3" id="KW-0210">Decarboxylase</keyword>
<dbReference type="InterPro" id="IPR005252">
    <property type="entry name" value="CoaBC"/>
</dbReference>
<feature type="region of interest" description="Phosphopantothenate--cysteine ligase" evidence="3">
    <location>
        <begin position="191"/>
        <end position="403"/>
    </location>
</feature>
<dbReference type="InterPro" id="IPR036551">
    <property type="entry name" value="Flavin_trans-like"/>
</dbReference>
<dbReference type="Gene3D" id="3.40.50.1950">
    <property type="entry name" value="Flavin prenyltransferase-like"/>
    <property type="match status" value="1"/>
</dbReference>